<keyword evidence="2" id="KW-1185">Reference proteome</keyword>
<reference evidence="1" key="1">
    <citation type="submission" date="2022-07" db="EMBL/GenBank/DDBJ databases">
        <title>Genome analysis of Parmales, a sister group of diatoms, reveals the evolutionary specialization of diatoms from phago-mixotrophs to photoautotrophs.</title>
        <authorList>
            <person name="Ban H."/>
            <person name="Sato S."/>
            <person name="Yoshikawa S."/>
            <person name="Kazumasa Y."/>
            <person name="Nakamura Y."/>
            <person name="Ichinomiya M."/>
            <person name="Saitoh K."/>
            <person name="Sato N."/>
            <person name="Blanc-Mathieu R."/>
            <person name="Endo H."/>
            <person name="Kuwata A."/>
            <person name="Ogata H."/>
        </authorList>
    </citation>
    <scope>NUCLEOTIDE SEQUENCE</scope>
</reference>
<dbReference type="AlphaFoldDB" id="A0A9W7E0T5"/>
<evidence type="ECO:0000313" key="2">
    <source>
        <dbReference type="Proteomes" id="UP001165082"/>
    </source>
</evidence>
<feature type="non-terminal residue" evidence="1">
    <location>
        <position position="1"/>
    </location>
</feature>
<evidence type="ECO:0000313" key="1">
    <source>
        <dbReference type="EMBL" id="GMH62132.1"/>
    </source>
</evidence>
<gene>
    <name evidence="1" type="ORF">TrRE_jg445</name>
</gene>
<dbReference type="EMBL" id="BRXZ01001092">
    <property type="protein sequence ID" value="GMH62132.1"/>
    <property type="molecule type" value="Genomic_DNA"/>
</dbReference>
<proteinExistence type="predicted"/>
<dbReference type="Proteomes" id="UP001165082">
    <property type="component" value="Unassembled WGS sequence"/>
</dbReference>
<accession>A0A9W7E0T5</accession>
<feature type="non-terminal residue" evidence="1">
    <location>
        <position position="101"/>
    </location>
</feature>
<organism evidence="1 2">
    <name type="scientific">Triparma retinervis</name>
    <dbReference type="NCBI Taxonomy" id="2557542"/>
    <lineage>
        <taxon>Eukaryota</taxon>
        <taxon>Sar</taxon>
        <taxon>Stramenopiles</taxon>
        <taxon>Ochrophyta</taxon>
        <taxon>Bolidophyceae</taxon>
        <taxon>Parmales</taxon>
        <taxon>Triparmaceae</taxon>
        <taxon>Triparma</taxon>
    </lineage>
</organism>
<name>A0A9W7E0T5_9STRA</name>
<sequence length="101" mass="11333">RNTALLNSVYTAKTTFAVVNQATSSTSATHANLVTSMSRYCASIESLYPTYTSTLSSRGVTEIQKLEAERRNTDLRREKAKEAFGREKAIRDAVERKRQDL</sequence>
<dbReference type="OrthoDB" id="194866at2759"/>
<comment type="caution">
    <text evidence="1">The sequence shown here is derived from an EMBL/GenBank/DDBJ whole genome shotgun (WGS) entry which is preliminary data.</text>
</comment>
<protein>
    <submittedName>
        <fullName evidence="1">Uncharacterized protein</fullName>
    </submittedName>
</protein>